<comment type="caution">
    <text evidence="1">The sequence shown here is derived from an EMBL/GenBank/DDBJ whole genome shotgun (WGS) entry which is preliminary data.</text>
</comment>
<gene>
    <name evidence="1" type="ORF">ACFFIC_03030</name>
</gene>
<keyword evidence="2" id="KW-1185">Reference proteome</keyword>
<evidence type="ECO:0000313" key="1">
    <source>
        <dbReference type="EMBL" id="MFC0384521.1"/>
    </source>
</evidence>
<accession>A0ABV6IM48</accession>
<dbReference type="Pfam" id="PF13030">
    <property type="entry name" value="DUF3891"/>
    <property type="match status" value="1"/>
</dbReference>
<dbReference type="EMBL" id="JBHLVZ010000002">
    <property type="protein sequence ID" value="MFC0384521.1"/>
    <property type="molecule type" value="Genomic_DNA"/>
</dbReference>
<sequence length="255" mass="27090">MIFRDAPGETRLFIPQPAHALLSGQMMRHWGAPGFAQPDPAEEVILAAGQHDLAWMGWEAAPSLDPSTGRPQQFTAIGPAAHAPRWAAAVEMAHAAWGLWPALLISRHGTLIYTRYANPARDTPADKQAAARYLAEQGALQAAWAEALGASPAQVDLNAALVAAADALSLALCFARPGPAGEAPTENGTPAPLTLSGSSEAGWTLSPWPFRTPGLTLRTEVLRLPAAARWTEEAAMHAALRTAPRMTLEERLRPA</sequence>
<name>A0ABV6IM48_9PROT</name>
<dbReference type="RefSeq" id="WP_377048580.1">
    <property type="nucleotide sequence ID" value="NZ_JBHLVZ010000002.1"/>
</dbReference>
<evidence type="ECO:0000313" key="2">
    <source>
        <dbReference type="Proteomes" id="UP001589789"/>
    </source>
</evidence>
<protein>
    <submittedName>
        <fullName evidence="1">DUF3891 family protein</fullName>
    </submittedName>
</protein>
<organism evidence="1 2">
    <name type="scientific">Muricoccus vinaceus</name>
    <dbReference type="NCBI Taxonomy" id="424704"/>
    <lineage>
        <taxon>Bacteria</taxon>
        <taxon>Pseudomonadati</taxon>
        <taxon>Pseudomonadota</taxon>
        <taxon>Alphaproteobacteria</taxon>
        <taxon>Acetobacterales</taxon>
        <taxon>Roseomonadaceae</taxon>
        <taxon>Muricoccus</taxon>
    </lineage>
</organism>
<dbReference type="Proteomes" id="UP001589789">
    <property type="component" value="Unassembled WGS sequence"/>
</dbReference>
<reference evidence="1 2" key="1">
    <citation type="submission" date="2024-09" db="EMBL/GenBank/DDBJ databases">
        <authorList>
            <person name="Sun Q."/>
            <person name="Mori K."/>
        </authorList>
    </citation>
    <scope>NUCLEOTIDE SEQUENCE [LARGE SCALE GENOMIC DNA]</scope>
    <source>
        <strain evidence="1 2">CCM 7468</strain>
    </source>
</reference>
<proteinExistence type="predicted"/>
<dbReference type="InterPro" id="IPR024992">
    <property type="entry name" value="DUF3891"/>
</dbReference>